<organism evidence="1 2">
    <name type="scientific">Legionella worsleiensis</name>
    <dbReference type="NCBI Taxonomy" id="45076"/>
    <lineage>
        <taxon>Bacteria</taxon>
        <taxon>Pseudomonadati</taxon>
        <taxon>Pseudomonadota</taxon>
        <taxon>Gammaproteobacteria</taxon>
        <taxon>Legionellales</taxon>
        <taxon>Legionellaceae</taxon>
        <taxon>Legionella</taxon>
    </lineage>
</organism>
<dbReference type="Proteomes" id="UP000054662">
    <property type="component" value="Unassembled WGS sequence"/>
</dbReference>
<protein>
    <submittedName>
        <fullName evidence="1">Uncharacterized protein</fullName>
    </submittedName>
</protein>
<reference evidence="1 2" key="1">
    <citation type="submission" date="2015-11" db="EMBL/GenBank/DDBJ databases">
        <title>Genomic analysis of 38 Legionella species identifies large and diverse effector repertoires.</title>
        <authorList>
            <person name="Burstein D."/>
            <person name="Amaro F."/>
            <person name="Zusman T."/>
            <person name="Lifshitz Z."/>
            <person name="Cohen O."/>
            <person name="Gilbert J.A."/>
            <person name="Pupko T."/>
            <person name="Shuman H.A."/>
            <person name="Segal G."/>
        </authorList>
    </citation>
    <scope>NUCLEOTIDE SEQUENCE [LARGE SCALE GENOMIC DNA]</scope>
    <source>
        <strain evidence="1 2">ATCC 49508</strain>
    </source>
</reference>
<dbReference type="OrthoDB" id="5651168at2"/>
<dbReference type="STRING" id="45076.Lwor_1314"/>
<dbReference type="PATRIC" id="fig|45076.6.peg.1434"/>
<gene>
    <name evidence="1" type="ORF">Lwor_1314</name>
</gene>
<sequence>MSWWSVVDRVVAVGAKLKNSALWVWNNASIAKIKTTLYDYTKNTLSQIVQQGKALRQAIPNLRNNPAAREVVNGMAYVVVKGVMPILALNCANNSVQNYFREGHEADSWLEPYSVFLAGLSLVDYGVEAYTYRQGVQSLIHITTLDAVGPAAFNANKITPPPSLCKELDCNFKRISKGMLREPFILAANDLMTWAISTVPYGGQAASQIMRIFFNGRYITRLVTPERCERHKAMMQESVFALGLTYEASTFIMDYLLEATVGIPPFLFHRTLKHLILLMHVNMAAHMNIPLVENRDTASVIDPLDLYERVCRFIADVIFAGLMKRIPIDFKPIKGAPPLIPLSPALKFGTALLNNDKEREIKKAPGFFNKAVHRVIPWIVPPVFQSWRDFINDPIIATYWHEIQKGSLNTVQIILSYKESKTSSTLRWIPPKAVAVAINLKFGIPKKLTQFLIMLSKEGDFWDFLEALKSWLERNGVKGEVVLLPHSGIDLPGERKLAAVPVELNQQPVEAPEQLISTRAEQDAIPVEQFFTRAQPLEHDNDIISAASLFARRRELPDSEPVKGQAVGYFV</sequence>
<keyword evidence="2" id="KW-1185">Reference proteome</keyword>
<dbReference type="EMBL" id="LNZC01000012">
    <property type="protein sequence ID" value="KTD79800.1"/>
    <property type="molecule type" value="Genomic_DNA"/>
</dbReference>
<name>A0A0W1AEU3_9GAMM</name>
<comment type="caution">
    <text evidence="1">The sequence shown here is derived from an EMBL/GenBank/DDBJ whole genome shotgun (WGS) entry which is preliminary data.</text>
</comment>
<proteinExistence type="predicted"/>
<evidence type="ECO:0000313" key="1">
    <source>
        <dbReference type="EMBL" id="KTD79800.1"/>
    </source>
</evidence>
<dbReference type="AlphaFoldDB" id="A0A0W1AEU3"/>
<dbReference type="RefSeq" id="WP_058493121.1">
    <property type="nucleotide sequence ID" value="NZ_CBCRUR010000001.1"/>
</dbReference>
<evidence type="ECO:0000313" key="2">
    <source>
        <dbReference type="Proteomes" id="UP000054662"/>
    </source>
</evidence>
<accession>A0A0W1AEU3</accession>